<evidence type="ECO:0000313" key="2">
    <source>
        <dbReference type="EMBL" id="MFC4636667.1"/>
    </source>
</evidence>
<dbReference type="Proteomes" id="UP001596043">
    <property type="component" value="Unassembled WGS sequence"/>
</dbReference>
<organism evidence="2 3">
    <name type="scientific">Dokdonia ponticola</name>
    <dbReference type="NCBI Taxonomy" id="2041041"/>
    <lineage>
        <taxon>Bacteria</taxon>
        <taxon>Pseudomonadati</taxon>
        <taxon>Bacteroidota</taxon>
        <taxon>Flavobacteriia</taxon>
        <taxon>Flavobacteriales</taxon>
        <taxon>Flavobacteriaceae</taxon>
        <taxon>Dokdonia</taxon>
    </lineage>
</organism>
<evidence type="ECO:0000313" key="3">
    <source>
        <dbReference type="Proteomes" id="UP001596043"/>
    </source>
</evidence>
<protein>
    <submittedName>
        <fullName evidence="2">Uncharacterized protein</fullName>
    </submittedName>
</protein>
<dbReference type="RefSeq" id="WP_379983048.1">
    <property type="nucleotide sequence ID" value="NZ_JBHSFV010000030.1"/>
</dbReference>
<accession>A0ABV9I2R3</accession>
<sequence length="396" mass="42978">TVKSTFNLVVQESSSGLFSYIVEYRPDEDWIPNYRDTQDFSTYSGGIIHYSITGRYIAKLNLIDGVAINGETRSPCSDDGEPSGGGGNEGNPNPSDGDGGGNGDNPPPDPDVSADLKWLCVWRQFLHNEPSECNNPSMGGSWVIVITYGDKSVEDTVRCPDDLPELPNVCNDGNGDPCDCNPDGVTCMEEEEPIDPNPVVAVNYDLTLIFGLNQFLEPDLTTEQVNWIFENEENVAFAEYALQILTANPDANPLIGADCRSFEYAQPPGAPQKGCAVTNFNHTFYTAGVRPDGSPYYGELDSNIDIIYFTMPTWMTNGQAANLTADAVTNAIMATDLQFFADPDISEIGLGNFFRDALIFQMSILGGSVSTNIEPFPIPSPAPYITSLFGAKTDCN</sequence>
<evidence type="ECO:0000256" key="1">
    <source>
        <dbReference type="SAM" id="MobiDB-lite"/>
    </source>
</evidence>
<reference evidence="3" key="1">
    <citation type="journal article" date="2019" name="Int. J. Syst. Evol. Microbiol.">
        <title>The Global Catalogue of Microorganisms (GCM) 10K type strain sequencing project: providing services to taxonomists for standard genome sequencing and annotation.</title>
        <authorList>
            <consortium name="The Broad Institute Genomics Platform"/>
            <consortium name="The Broad Institute Genome Sequencing Center for Infectious Disease"/>
            <person name="Wu L."/>
            <person name="Ma J."/>
        </authorList>
    </citation>
    <scope>NUCLEOTIDE SEQUENCE [LARGE SCALE GENOMIC DNA]</scope>
    <source>
        <strain evidence="3">YJ-61-S</strain>
    </source>
</reference>
<name>A0ABV9I2R3_9FLAO</name>
<dbReference type="EMBL" id="JBHSFV010000030">
    <property type="protein sequence ID" value="MFC4636667.1"/>
    <property type="molecule type" value="Genomic_DNA"/>
</dbReference>
<proteinExistence type="predicted"/>
<feature type="region of interest" description="Disordered" evidence="1">
    <location>
        <begin position="73"/>
        <end position="110"/>
    </location>
</feature>
<comment type="caution">
    <text evidence="2">The sequence shown here is derived from an EMBL/GenBank/DDBJ whole genome shotgun (WGS) entry which is preliminary data.</text>
</comment>
<keyword evidence="3" id="KW-1185">Reference proteome</keyword>
<feature type="non-terminal residue" evidence="2">
    <location>
        <position position="1"/>
    </location>
</feature>
<gene>
    <name evidence="2" type="ORF">ACFO3O_22370</name>
</gene>